<comment type="caution">
    <text evidence="2">The sequence shown here is derived from an EMBL/GenBank/DDBJ whole genome shotgun (WGS) entry which is preliminary data.</text>
</comment>
<dbReference type="Gene3D" id="3.30.420.10">
    <property type="entry name" value="Ribonuclease H-like superfamily/Ribonuclease H"/>
    <property type="match status" value="1"/>
</dbReference>
<evidence type="ECO:0000259" key="1">
    <source>
        <dbReference type="PROSITE" id="PS50003"/>
    </source>
</evidence>
<evidence type="ECO:0000313" key="4">
    <source>
        <dbReference type="Proteomes" id="UP000663887"/>
    </source>
</evidence>
<dbReference type="Proteomes" id="UP000663887">
    <property type="component" value="Unassembled WGS sequence"/>
</dbReference>
<dbReference type="InterPro" id="IPR036397">
    <property type="entry name" value="RNaseH_sf"/>
</dbReference>
<dbReference type="PROSITE" id="PS50003">
    <property type="entry name" value="PH_DOMAIN"/>
    <property type="match status" value="1"/>
</dbReference>
<dbReference type="EMBL" id="CAJOBF010007302">
    <property type="protein sequence ID" value="CAF4229110.1"/>
    <property type="molecule type" value="Genomic_DNA"/>
</dbReference>
<feature type="domain" description="PH" evidence="1">
    <location>
        <begin position="1"/>
        <end position="20"/>
    </location>
</feature>
<accession>A0A817ADK9</accession>
<dbReference type="AlphaFoldDB" id="A0A817ADK9"/>
<dbReference type="InterPro" id="IPR001849">
    <property type="entry name" value="PH_domain"/>
</dbReference>
<sequence length="292" mass="33420">MLKNNKDKKEWVEILNKALYQYNNEVHTHHGMTPSNAFHAFNNNTSETAELLYDDLNEDELIADRMSYFKIGDYVLKKANRVGNRKEHALADCFTGPFLITTIQPNKKTFLMSLINNPKKIIKAHYVQIKKWKRPSEELMSNATYNRLIGTFTPKPCQIVEDIVSITSDNNMSAEQVIDSGGESLVPDEKDTSVDSSYGDWFQMSPNKNMHKKINNKKIEEIIIPTRYSLIDKTNTSLVFNLRVASSSSSDDSFKIGRLLKDNRKKHNTRGIKVSPSKYMEKGSSEFYDSCA</sequence>
<proteinExistence type="predicted"/>
<protein>
    <recommendedName>
        <fullName evidence="1">PH domain-containing protein</fullName>
    </recommendedName>
</protein>
<evidence type="ECO:0000313" key="3">
    <source>
        <dbReference type="EMBL" id="CAF4229110.1"/>
    </source>
</evidence>
<organism evidence="2 4">
    <name type="scientific">Rotaria magnacalcarata</name>
    <dbReference type="NCBI Taxonomy" id="392030"/>
    <lineage>
        <taxon>Eukaryota</taxon>
        <taxon>Metazoa</taxon>
        <taxon>Spiralia</taxon>
        <taxon>Gnathifera</taxon>
        <taxon>Rotifera</taxon>
        <taxon>Eurotatoria</taxon>
        <taxon>Bdelloidea</taxon>
        <taxon>Philodinida</taxon>
        <taxon>Philodinidae</taxon>
        <taxon>Rotaria</taxon>
    </lineage>
</organism>
<dbReference type="Proteomes" id="UP000663842">
    <property type="component" value="Unassembled WGS sequence"/>
</dbReference>
<evidence type="ECO:0000313" key="2">
    <source>
        <dbReference type="EMBL" id="CAF2245943.1"/>
    </source>
</evidence>
<dbReference type="GO" id="GO:0003676">
    <property type="term" value="F:nucleic acid binding"/>
    <property type="evidence" value="ECO:0007669"/>
    <property type="project" value="InterPro"/>
</dbReference>
<dbReference type="EMBL" id="CAJNRG010018035">
    <property type="protein sequence ID" value="CAF2245943.1"/>
    <property type="molecule type" value="Genomic_DNA"/>
</dbReference>
<name>A0A817ADK9_9BILA</name>
<gene>
    <name evidence="3" type="ORF">UXM345_LOCUS29537</name>
    <name evidence="2" type="ORF">XDN619_LOCUS35056</name>
</gene>
<reference evidence="2" key="1">
    <citation type="submission" date="2021-02" db="EMBL/GenBank/DDBJ databases">
        <authorList>
            <person name="Nowell W R."/>
        </authorList>
    </citation>
    <scope>NUCLEOTIDE SEQUENCE</scope>
</reference>